<proteinExistence type="predicted"/>
<keyword evidence="3" id="KW-1185">Reference proteome</keyword>
<dbReference type="HOGENOM" id="CLU_2232667_0_0_4"/>
<organism evidence="2 3">
    <name type="scientific">Gallionella capsiferriformans (strain ES-2)</name>
    <name type="common">Gallionella ferruginea capsiferriformans (strain ES-2)</name>
    <dbReference type="NCBI Taxonomy" id="395494"/>
    <lineage>
        <taxon>Bacteria</taxon>
        <taxon>Pseudomonadati</taxon>
        <taxon>Pseudomonadota</taxon>
        <taxon>Betaproteobacteria</taxon>
        <taxon>Nitrosomonadales</taxon>
        <taxon>Gallionellaceae</taxon>
        <taxon>Gallionella</taxon>
    </lineage>
</organism>
<dbReference type="AlphaFoldDB" id="D9SGT4"/>
<gene>
    <name evidence="2" type="ordered locus">Galf_1720</name>
</gene>
<name>D9SGT4_GALCS</name>
<dbReference type="Proteomes" id="UP000001235">
    <property type="component" value="Chromosome"/>
</dbReference>
<sequence precursor="true">MTRSHKFNLALTIILLALAATGCTTISEKASKIQFHSQLSQALDGCKRIAPVQAVESRFKPQATESLNVKIREAASDVGADSVVTLNMEETMTEVRLQGIAYKCY</sequence>
<evidence type="ECO:0008006" key="4">
    <source>
        <dbReference type="Google" id="ProtNLM"/>
    </source>
</evidence>
<evidence type="ECO:0000313" key="2">
    <source>
        <dbReference type="EMBL" id="ADL55731.1"/>
    </source>
</evidence>
<dbReference type="STRING" id="395494.Galf_1720"/>
<dbReference type="RefSeq" id="WP_013293669.1">
    <property type="nucleotide sequence ID" value="NC_014394.1"/>
</dbReference>
<protein>
    <recommendedName>
        <fullName evidence="4">Lipoprotein</fullName>
    </recommendedName>
</protein>
<evidence type="ECO:0000256" key="1">
    <source>
        <dbReference type="SAM" id="SignalP"/>
    </source>
</evidence>
<keyword evidence="1" id="KW-0732">Signal</keyword>
<feature type="signal peptide" evidence="1">
    <location>
        <begin position="1"/>
        <end position="19"/>
    </location>
</feature>
<accession>D9SGT4</accession>
<dbReference type="KEGG" id="gca:Galf_1720"/>
<reference evidence="2 3" key="1">
    <citation type="submission" date="2010-08" db="EMBL/GenBank/DDBJ databases">
        <title>Complete sequence of Gallionella capsiferriformans ES-2.</title>
        <authorList>
            <consortium name="US DOE Joint Genome Institute"/>
            <person name="Lucas S."/>
            <person name="Copeland A."/>
            <person name="Lapidus A."/>
            <person name="Cheng J.-F."/>
            <person name="Bruce D."/>
            <person name="Goodwin L."/>
            <person name="Pitluck S."/>
            <person name="Chertkov O."/>
            <person name="Davenport K.W."/>
            <person name="Detter J.C."/>
            <person name="Han C."/>
            <person name="Tapia R."/>
            <person name="Land M."/>
            <person name="Hauser L."/>
            <person name="Chang Y.-J."/>
            <person name="Jeffries C."/>
            <person name="Kyrpides N."/>
            <person name="Ivanova N."/>
            <person name="Mikhailova N."/>
            <person name="Shelobolina E.S."/>
            <person name="Picardal F."/>
            <person name="Roden E."/>
            <person name="Emerson D."/>
            <person name="Woyke T."/>
        </authorList>
    </citation>
    <scope>NUCLEOTIDE SEQUENCE [LARGE SCALE GENOMIC DNA]</scope>
    <source>
        <strain evidence="2 3">ES-2</strain>
    </source>
</reference>
<evidence type="ECO:0000313" key="3">
    <source>
        <dbReference type="Proteomes" id="UP000001235"/>
    </source>
</evidence>
<dbReference type="PROSITE" id="PS51257">
    <property type="entry name" value="PROKAR_LIPOPROTEIN"/>
    <property type="match status" value="1"/>
</dbReference>
<dbReference type="EMBL" id="CP002159">
    <property type="protein sequence ID" value="ADL55731.1"/>
    <property type="molecule type" value="Genomic_DNA"/>
</dbReference>
<feature type="chain" id="PRO_5003128064" description="Lipoprotein" evidence="1">
    <location>
        <begin position="20"/>
        <end position="105"/>
    </location>
</feature>